<dbReference type="EMBL" id="BRZM01000018">
    <property type="protein sequence ID" value="GLD53579.1"/>
    <property type="molecule type" value="Genomic_DNA"/>
</dbReference>
<proteinExistence type="predicted"/>
<keyword evidence="3" id="KW-1185">Reference proteome</keyword>
<evidence type="ECO:0000256" key="1">
    <source>
        <dbReference type="SAM" id="MobiDB-lite"/>
    </source>
</evidence>
<organism evidence="2 3">
    <name type="scientific">Lates japonicus</name>
    <name type="common">Japanese lates</name>
    <dbReference type="NCBI Taxonomy" id="270547"/>
    <lineage>
        <taxon>Eukaryota</taxon>
        <taxon>Metazoa</taxon>
        <taxon>Chordata</taxon>
        <taxon>Craniata</taxon>
        <taxon>Vertebrata</taxon>
        <taxon>Euteleostomi</taxon>
        <taxon>Actinopterygii</taxon>
        <taxon>Neopterygii</taxon>
        <taxon>Teleostei</taxon>
        <taxon>Neoteleostei</taxon>
        <taxon>Acanthomorphata</taxon>
        <taxon>Carangaria</taxon>
        <taxon>Carangaria incertae sedis</taxon>
        <taxon>Centropomidae</taxon>
        <taxon>Lates</taxon>
    </lineage>
</organism>
<gene>
    <name evidence="2" type="ORF">AKAME5_000630900</name>
</gene>
<evidence type="ECO:0000313" key="2">
    <source>
        <dbReference type="EMBL" id="GLD53579.1"/>
    </source>
</evidence>
<evidence type="ECO:0000313" key="3">
    <source>
        <dbReference type="Proteomes" id="UP001279410"/>
    </source>
</evidence>
<feature type="region of interest" description="Disordered" evidence="1">
    <location>
        <begin position="126"/>
        <end position="203"/>
    </location>
</feature>
<comment type="caution">
    <text evidence="2">The sequence shown here is derived from an EMBL/GenBank/DDBJ whole genome shotgun (WGS) entry which is preliminary data.</text>
</comment>
<protein>
    <submittedName>
        <fullName evidence="2">Uncharacterized protein</fullName>
    </submittedName>
</protein>
<reference evidence="2" key="1">
    <citation type="submission" date="2022-08" db="EMBL/GenBank/DDBJ databases">
        <title>Genome sequencing of akame (Lates japonicus).</title>
        <authorList>
            <person name="Hashiguchi Y."/>
            <person name="Takahashi H."/>
        </authorList>
    </citation>
    <scope>NUCLEOTIDE SEQUENCE</scope>
    <source>
        <strain evidence="2">Kochi</strain>
    </source>
</reference>
<feature type="compositionally biased region" description="Pro residues" evidence="1">
    <location>
        <begin position="127"/>
        <end position="137"/>
    </location>
</feature>
<dbReference type="AlphaFoldDB" id="A0AAD3R1B1"/>
<accession>A0AAD3R1B1</accession>
<sequence>MVKHCRDQKGERQITGETIFEISKQIDKYICERERESSDKQQHSSQKPLLPDSAHYCGLGEEEATRTFYLLFPTFCRPLSIHSLLNAIAEVRSFPTRHKAWTVRTPSGQLGEGAFVVMYGASGIPELIPPSGPPRQPGPAGQYNPGHPQVNGHGSGPNPQRLGQRAPKLGQIGRSKKVDLDDEDLDDIMNNNGQCPVSLSPIS</sequence>
<dbReference type="Proteomes" id="UP001279410">
    <property type="component" value="Unassembled WGS sequence"/>
</dbReference>
<name>A0AAD3R1B1_LATJO</name>
<feature type="compositionally biased region" description="Polar residues" evidence="1">
    <location>
        <begin position="189"/>
        <end position="203"/>
    </location>
</feature>